<dbReference type="InterPro" id="IPR036047">
    <property type="entry name" value="F-box-like_dom_sf"/>
</dbReference>
<reference evidence="2 3" key="2">
    <citation type="submission" date="2024-10" db="EMBL/GenBank/DDBJ databases">
        <authorList>
            <person name="Ryan C."/>
        </authorList>
    </citation>
    <scope>NUCLEOTIDE SEQUENCE [LARGE SCALE GENOMIC DNA]</scope>
</reference>
<name>A0ABC9BGT3_9POAL</name>
<keyword evidence="3" id="KW-1185">Reference proteome</keyword>
<dbReference type="PROSITE" id="PS50181">
    <property type="entry name" value="FBOX"/>
    <property type="match status" value="2"/>
</dbReference>
<organism evidence="2 3">
    <name type="scientific">Urochloa decumbens</name>
    <dbReference type="NCBI Taxonomy" id="240449"/>
    <lineage>
        <taxon>Eukaryota</taxon>
        <taxon>Viridiplantae</taxon>
        <taxon>Streptophyta</taxon>
        <taxon>Embryophyta</taxon>
        <taxon>Tracheophyta</taxon>
        <taxon>Spermatophyta</taxon>
        <taxon>Magnoliopsida</taxon>
        <taxon>Liliopsida</taxon>
        <taxon>Poales</taxon>
        <taxon>Poaceae</taxon>
        <taxon>PACMAD clade</taxon>
        <taxon>Panicoideae</taxon>
        <taxon>Panicodae</taxon>
        <taxon>Paniceae</taxon>
        <taxon>Melinidinae</taxon>
        <taxon>Urochloa</taxon>
    </lineage>
</organism>
<dbReference type="SMART" id="SM00256">
    <property type="entry name" value="FBOX"/>
    <property type="match status" value="2"/>
</dbReference>
<dbReference type="InterPro" id="IPR011043">
    <property type="entry name" value="Gal_Oxase/kelch_b-propeller"/>
</dbReference>
<dbReference type="InterPro" id="IPR005174">
    <property type="entry name" value="KIB1-4_b-propeller"/>
</dbReference>
<dbReference type="Gene3D" id="1.20.1280.50">
    <property type="match status" value="2"/>
</dbReference>
<dbReference type="InterPro" id="IPR001810">
    <property type="entry name" value="F-box_dom"/>
</dbReference>
<feature type="domain" description="F-box" evidence="1">
    <location>
        <begin position="345"/>
        <end position="394"/>
    </location>
</feature>
<protein>
    <recommendedName>
        <fullName evidence="1">F-box domain-containing protein</fullName>
    </recommendedName>
</protein>
<evidence type="ECO:0000313" key="2">
    <source>
        <dbReference type="EMBL" id="CAL4999070.1"/>
    </source>
</evidence>
<dbReference type="Pfam" id="PF00646">
    <property type="entry name" value="F-box"/>
    <property type="match status" value="2"/>
</dbReference>
<dbReference type="Pfam" id="PF03478">
    <property type="entry name" value="Beta-prop_KIB1-4"/>
    <property type="match status" value="4"/>
</dbReference>
<reference evidence="3" key="1">
    <citation type="submission" date="2024-06" db="EMBL/GenBank/DDBJ databases">
        <authorList>
            <person name="Ryan C."/>
        </authorList>
    </citation>
    <scope>NUCLEOTIDE SEQUENCE [LARGE SCALE GENOMIC DNA]</scope>
</reference>
<gene>
    <name evidence="2" type="ORF">URODEC1_LOCUS64123</name>
</gene>
<dbReference type="EMBL" id="OZ075135">
    <property type="protein sequence ID" value="CAL4999070.1"/>
    <property type="molecule type" value="Genomic_DNA"/>
</dbReference>
<feature type="domain" description="F-box" evidence="1">
    <location>
        <begin position="961"/>
        <end position="1010"/>
    </location>
</feature>
<dbReference type="SUPFAM" id="SSF50965">
    <property type="entry name" value="Galactose oxidase, central domain"/>
    <property type="match status" value="2"/>
</dbReference>
<dbReference type="PANTHER" id="PTHR33127">
    <property type="entry name" value="TRANSMEMBRANE PROTEIN"/>
    <property type="match status" value="1"/>
</dbReference>
<accession>A0ABC9BGT3</accession>
<dbReference type="SUPFAM" id="SSF81383">
    <property type="entry name" value="F-box domain"/>
    <property type="match status" value="2"/>
</dbReference>
<proteinExistence type="predicted"/>
<evidence type="ECO:0000259" key="1">
    <source>
        <dbReference type="PROSITE" id="PS50181"/>
    </source>
</evidence>
<dbReference type="Proteomes" id="UP001497457">
    <property type="component" value="Chromosome 25rd"/>
</dbReference>
<sequence length="1307" mass="147226">MAAQEVNYSLPASFGTRPWLIQATRSNTLTLVDPVDQSLHETVIPEIEGKMCLGCVHGGDWLFMLDESTHECFLLSLTAVGPWRRRNKIWLPPLHEPLDFLGICAVLESPEHPDFTVLFSTTPEAGDHFLLHCRPGDQEWTWLISPLDGLTFSTLIVNCNGSVYALAWNNLMLIDLVDGVVRTRLIGFTELDKAIRRVCGYYPNIVESDGDLFFVWILEHGFDGNDGVFGDIIVDRLDLSDPESMVWRTVDGIGNDRAFLLSPAGYGFSCAAREGQMEGNCVYLIWQCCDGERLYKFCLDDMTSSFRRFLSEPSQYWSRPFWITPANIQARDTEDVHSVSSPSCSPLWHDLPLELLELVVANLSLVDRLRFPAVCKSWSKVFNPVEQAKVWPWLMHCSKQDGICKMFDPLRGKKYTLRIEAFATDIERHIFRSSKDGWVVVSGGSDEIFVINPFTGHLVEDPPMFDEQYNYYGISFSSMPVSPDCLFFGITSSHSGDIVSVHTWKHGEDRWSQHEFEHQVSPFPVACNNPVLFRGKFYCLGMRGNLGVFDPGSEDPKSAWKILDKPEPIHADMDLFYHDHHGREFCYLVELNGELVSVFMRNAPEPPRVFKLDGTKMAWIEVEDIGGAALFLDIRASYAVASPEGGHGNKIFLPLFSEDGQQGILTSSFLLEQSTYCPEVMESYNCSPLPSGFGTGPWLIQVDGRRKQQTVTIVDSLDRSLHEVAIPETQDKVCLGCVHNGEWLVILDELSGDCFLLRLRDSHKVPLPPFHELLEFVGRCALLGSPMTPSCTVVIASKPDSDQNFLVYCRPGDEVWTKLAAATAAAAGTIYGYITCCAGKLYAAGSRKIVVVDVIDGEICTELIGACRREAFYQSCKCYLVDSYGVLFNVQVEYFGRPDQGVLVEIAVHRLDYCSDNGEGPVWRRVERIGDNRVFLLAGDYGFSCPAGEDKTSVTEQANFSAPWHNLPLELLEVIVSNLPLVDRLRFPAVCKSWSMVSSPVEQARVWPWLMHVSKQDGTCKMFDPLRGEEYTLPVAALESDDRNILRSSKDGWVVVSTGDEADDIFIMNPFREDTILPPMFDRCYHFHGVSFSLAPTSPDCVVFGVNSSRSGVFFSIETWQTGEEDWQEIWLEQEVPFPVAHNNPVYFRGDFYCLGRKGNIGIFDPKDRKWRVLDKPEPIHAELDVSKEDHEGAEFCYLVELQGKLIAVFQRNADEPPRVFKLDETETAWVEVEDIGGAALFLDYRASFAVASPEAGHGNKIYFPRYSEDARHAAFYDLENKSYSPSYYGLKSPANCVWVVPNLRLD</sequence>
<evidence type="ECO:0000313" key="3">
    <source>
        <dbReference type="Proteomes" id="UP001497457"/>
    </source>
</evidence>
<dbReference type="PANTHER" id="PTHR33127:SF97">
    <property type="entry name" value="OS08G0448300 PROTEIN"/>
    <property type="match status" value="1"/>
</dbReference>